<keyword evidence="1" id="KW-0812">Transmembrane</keyword>
<keyword evidence="1" id="KW-1133">Transmembrane helix</keyword>
<evidence type="ECO:0008006" key="4">
    <source>
        <dbReference type="Google" id="ProtNLM"/>
    </source>
</evidence>
<protein>
    <recommendedName>
        <fullName evidence="4">DUF4129 domain-containing protein</fullName>
    </recommendedName>
</protein>
<evidence type="ECO:0000313" key="2">
    <source>
        <dbReference type="EMBL" id="ABS60669.1"/>
    </source>
</evidence>
<feature type="transmembrane region" description="Helical" evidence="1">
    <location>
        <begin position="7"/>
        <end position="23"/>
    </location>
</feature>
<name>A7HL86_FERNB</name>
<organism evidence="2 3">
    <name type="scientific">Fervidobacterium nodosum (strain ATCC 35602 / DSM 5306 / Rt17-B1)</name>
    <dbReference type="NCBI Taxonomy" id="381764"/>
    <lineage>
        <taxon>Bacteria</taxon>
        <taxon>Thermotogati</taxon>
        <taxon>Thermotogota</taxon>
        <taxon>Thermotogae</taxon>
        <taxon>Thermotogales</taxon>
        <taxon>Fervidobacteriaceae</taxon>
        <taxon>Fervidobacterium</taxon>
    </lineage>
</organism>
<proteinExistence type="predicted"/>
<feature type="transmembrane region" description="Helical" evidence="1">
    <location>
        <begin position="94"/>
        <end position="122"/>
    </location>
</feature>
<dbReference type="AlphaFoldDB" id="A7HL86"/>
<feature type="transmembrane region" description="Helical" evidence="1">
    <location>
        <begin position="220"/>
        <end position="238"/>
    </location>
</feature>
<keyword evidence="1" id="KW-0472">Membrane</keyword>
<keyword evidence="3" id="KW-1185">Reference proteome</keyword>
<dbReference type="OrthoDB" id="44239at2"/>
<feature type="transmembrane region" description="Helical" evidence="1">
    <location>
        <begin position="326"/>
        <end position="348"/>
    </location>
</feature>
<dbReference type="eggNOG" id="ENOG50341Z9">
    <property type="taxonomic scope" value="Bacteria"/>
</dbReference>
<evidence type="ECO:0000313" key="3">
    <source>
        <dbReference type="Proteomes" id="UP000002415"/>
    </source>
</evidence>
<dbReference type="KEGG" id="fno:Fnod_0816"/>
<feature type="transmembrane region" description="Helical" evidence="1">
    <location>
        <begin position="53"/>
        <end position="82"/>
    </location>
</feature>
<reference evidence="2 3" key="1">
    <citation type="submission" date="2007-07" db="EMBL/GenBank/DDBJ databases">
        <title>Complete sequence of Fervidobacterium nodosum Rt17-B1.</title>
        <authorList>
            <consortium name="US DOE Joint Genome Institute"/>
            <person name="Copeland A."/>
            <person name="Lucas S."/>
            <person name="Lapidus A."/>
            <person name="Barry K."/>
            <person name="Glavina del Rio T."/>
            <person name="Dalin E."/>
            <person name="Tice H."/>
            <person name="Pitluck S."/>
            <person name="Saunders E."/>
            <person name="Brettin T."/>
            <person name="Bruce D."/>
            <person name="Detter J.C."/>
            <person name="Han C."/>
            <person name="Schmutz J."/>
            <person name="Larimer F."/>
            <person name="Land M."/>
            <person name="Hauser L."/>
            <person name="Kyrpides N."/>
            <person name="Mikhailova N."/>
            <person name="Nelson K."/>
            <person name="Gogarten J.P."/>
            <person name="Noll K."/>
            <person name="Richardson P."/>
        </authorList>
    </citation>
    <scope>NUCLEOTIDE SEQUENCE [LARGE SCALE GENOMIC DNA]</scope>
    <source>
        <strain evidence="3">ATCC 35602 / DSM 5306 / Rt17-B1</strain>
    </source>
</reference>
<feature type="transmembrane region" description="Helical" evidence="1">
    <location>
        <begin position="134"/>
        <end position="153"/>
    </location>
</feature>
<dbReference type="Proteomes" id="UP000002415">
    <property type="component" value="Chromosome"/>
</dbReference>
<dbReference type="EMBL" id="CP000771">
    <property type="protein sequence ID" value="ABS60669.1"/>
    <property type="molecule type" value="Genomic_DNA"/>
</dbReference>
<sequence length="473" mass="54725">MVFISVILKNLINTIIVLLSVLPVENLKFTPHLVFVLSAFVISTLVREEIISLIILGFGLLYSFTFTNVGIVLLLASILIYIMKKRNSNELINLTFYFMTIAIFNNMITPFMAFAFVLFNLNKFGEYINTKKRFVLLTLLAILLLLPLPQLGLKIENLSKSFQVSKSVEYNQKTSISTENQANIEENKTLRTQENKVNQQKALSNFDITIQDKLSKMSKALAIIFSGLLALYTIFLTFKADKKDRPKIWTAFFITNIILILSFAVLNALFTEMSKNVLPISINQYQEKSYNSESSNSLKEVFKERNNVENPSASNRLKESFKNPNVILTLSIIGYSIVGFSMFIAIWYTTKKFFKAMMEKVQENEENNTISEATVYTTNYSYDEILKLNDNEFVEHSYLYVRKTFYPEYDYLTPYELYEMLLQRSEALSDELRKITNAYVNLKYALRKTFSLDELAELKNIFIKICQKANFEN</sequence>
<reference evidence="2 3" key="2">
    <citation type="journal article" date="2009" name="Proc. Natl. Acad. Sci. U.S.A.">
        <title>On the chimeric nature, thermophilic origin, and phylogenetic placement of the Thermotogales.</title>
        <authorList>
            <person name="Zhaxybayeva O."/>
            <person name="Swithers K.S."/>
            <person name="Lapierre P."/>
            <person name="Fournier G.P."/>
            <person name="Bickhart D.M."/>
            <person name="DeBoy R.T."/>
            <person name="Nelson K.E."/>
            <person name="Nesbo C.L."/>
            <person name="Doolittle W.F."/>
            <person name="Gogarten J.P."/>
            <person name="Noll K.M."/>
        </authorList>
    </citation>
    <scope>NUCLEOTIDE SEQUENCE [LARGE SCALE GENOMIC DNA]</scope>
    <source>
        <strain evidence="3">ATCC 35602 / DSM 5306 / Rt17-B1</strain>
    </source>
</reference>
<dbReference type="RefSeq" id="WP_011993985.1">
    <property type="nucleotide sequence ID" value="NC_009718.1"/>
</dbReference>
<dbReference type="HOGENOM" id="CLU_558663_0_0_0"/>
<gene>
    <name evidence="2" type="ordered locus">Fnod_0816</name>
</gene>
<accession>A7HL86</accession>
<feature type="transmembrane region" description="Helical" evidence="1">
    <location>
        <begin position="250"/>
        <end position="270"/>
    </location>
</feature>
<evidence type="ECO:0000256" key="1">
    <source>
        <dbReference type="SAM" id="Phobius"/>
    </source>
</evidence>
<dbReference type="STRING" id="381764.Fnod_0816"/>